<dbReference type="PRINTS" id="PR00080">
    <property type="entry name" value="SDRFAMILY"/>
</dbReference>
<evidence type="ECO:0000259" key="3">
    <source>
        <dbReference type="SMART" id="SM00822"/>
    </source>
</evidence>
<accession>A0A7M2WPM7</accession>
<dbReference type="PROSITE" id="PS00061">
    <property type="entry name" value="ADH_SHORT"/>
    <property type="match status" value="1"/>
</dbReference>
<dbReference type="AlphaFoldDB" id="A0A7M2WPM7"/>
<dbReference type="GO" id="GO:0016616">
    <property type="term" value="F:oxidoreductase activity, acting on the CH-OH group of donors, NAD or NADP as acceptor"/>
    <property type="evidence" value="ECO:0007669"/>
    <property type="project" value="TreeGrafter"/>
</dbReference>
<evidence type="ECO:0000313" key="4">
    <source>
        <dbReference type="EMBL" id="QOV87475.1"/>
    </source>
</evidence>
<reference evidence="4 5" key="1">
    <citation type="submission" date="2020-10" db="EMBL/GenBank/DDBJ databases">
        <title>Wide distribution of Phycisphaera-like planctomycetes from WD2101 soil group in peatlands and genome analysis of the first cultivated representative.</title>
        <authorList>
            <person name="Dedysh S.N."/>
            <person name="Beletsky A.V."/>
            <person name="Ivanova A."/>
            <person name="Kulichevskaya I.S."/>
            <person name="Suzina N.E."/>
            <person name="Philippov D.A."/>
            <person name="Rakitin A.L."/>
            <person name="Mardanov A.V."/>
            <person name="Ravin N.V."/>
        </authorList>
    </citation>
    <scope>NUCLEOTIDE SEQUENCE [LARGE SCALE GENOMIC DNA]</scope>
    <source>
        <strain evidence="4 5">M1803</strain>
    </source>
</reference>
<evidence type="ECO:0000256" key="1">
    <source>
        <dbReference type="ARBA" id="ARBA00006484"/>
    </source>
</evidence>
<comment type="similarity">
    <text evidence="1 2">Belongs to the short-chain dehydrogenases/reductases (SDR) family.</text>
</comment>
<dbReference type="InterPro" id="IPR057326">
    <property type="entry name" value="KR_dom"/>
</dbReference>
<dbReference type="PRINTS" id="PR00081">
    <property type="entry name" value="GDHRDH"/>
</dbReference>
<dbReference type="PANTHER" id="PTHR42760">
    <property type="entry name" value="SHORT-CHAIN DEHYDROGENASES/REDUCTASES FAMILY MEMBER"/>
    <property type="match status" value="1"/>
</dbReference>
<gene>
    <name evidence="4" type="ORF">IPV69_14375</name>
</gene>
<dbReference type="Proteomes" id="UP000593765">
    <property type="component" value="Chromosome"/>
</dbReference>
<dbReference type="SUPFAM" id="SSF51735">
    <property type="entry name" value="NAD(P)-binding Rossmann-fold domains"/>
    <property type="match status" value="1"/>
</dbReference>
<dbReference type="InterPro" id="IPR020904">
    <property type="entry name" value="Sc_DH/Rdtase_CS"/>
</dbReference>
<dbReference type="KEGG" id="hbs:IPV69_14375"/>
<dbReference type="InterPro" id="IPR036291">
    <property type="entry name" value="NAD(P)-bd_dom_sf"/>
</dbReference>
<feature type="domain" description="Ketoreductase" evidence="3">
    <location>
        <begin position="4"/>
        <end position="187"/>
    </location>
</feature>
<sequence>MNHPVAVITGAGKGIGRATAIELARRGYALALAARTDSDLLQTLSAAEATDRGIAVPTDVSKYAEIDRLIDVTLDRFDRIDAIVHCAGIAPVRSLAAMTPAEWQETIDTNLSAAFHLIRAAWPAFERQRGGAIVNVSSLATRDPFPGFGAYGAAKAGMNLLGLMAAREGEPIGVRAYTVAPGAVETGMFRKIMTPEQFPKEKTLDPADVARVIAGCIQGDLRYASGEVIYLHRTAT</sequence>
<evidence type="ECO:0000256" key="2">
    <source>
        <dbReference type="RuleBase" id="RU000363"/>
    </source>
</evidence>
<proteinExistence type="inferred from homology"/>
<organism evidence="4 5">
    <name type="scientific">Humisphaera borealis</name>
    <dbReference type="NCBI Taxonomy" id="2807512"/>
    <lineage>
        <taxon>Bacteria</taxon>
        <taxon>Pseudomonadati</taxon>
        <taxon>Planctomycetota</taxon>
        <taxon>Phycisphaerae</taxon>
        <taxon>Tepidisphaerales</taxon>
        <taxon>Tepidisphaeraceae</taxon>
        <taxon>Humisphaera</taxon>
    </lineage>
</organism>
<dbReference type="SMART" id="SM00822">
    <property type="entry name" value="PKS_KR"/>
    <property type="match status" value="1"/>
</dbReference>
<dbReference type="InterPro" id="IPR002347">
    <property type="entry name" value="SDR_fam"/>
</dbReference>
<evidence type="ECO:0000313" key="5">
    <source>
        <dbReference type="Proteomes" id="UP000593765"/>
    </source>
</evidence>
<dbReference type="GO" id="GO:0030497">
    <property type="term" value="P:fatty acid elongation"/>
    <property type="evidence" value="ECO:0007669"/>
    <property type="project" value="TreeGrafter"/>
</dbReference>
<protein>
    <submittedName>
        <fullName evidence="4">SDR family oxidoreductase</fullName>
    </submittedName>
</protein>
<dbReference type="Gene3D" id="3.40.50.720">
    <property type="entry name" value="NAD(P)-binding Rossmann-like Domain"/>
    <property type="match status" value="1"/>
</dbReference>
<dbReference type="CDD" id="cd05233">
    <property type="entry name" value="SDR_c"/>
    <property type="match status" value="1"/>
</dbReference>
<keyword evidence="5" id="KW-1185">Reference proteome</keyword>
<name>A0A7M2WPM7_9BACT</name>
<dbReference type="Pfam" id="PF00106">
    <property type="entry name" value="adh_short"/>
    <property type="match status" value="1"/>
</dbReference>
<dbReference type="PANTHER" id="PTHR42760:SF40">
    <property type="entry name" value="3-OXOACYL-[ACYL-CARRIER-PROTEIN] REDUCTASE, CHLOROPLASTIC"/>
    <property type="match status" value="1"/>
</dbReference>
<dbReference type="RefSeq" id="WP_206290378.1">
    <property type="nucleotide sequence ID" value="NZ_CP063458.1"/>
</dbReference>
<dbReference type="EMBL" id="CP063458">
    <property type="protein sequence ID" value="QOV87475.1"/>
    <property type="molecule type" value="Genomic_DNA"/>
</dbReference>